<dbReference type="SUPFAM" id="SSF53955">
    <property type="entry name" value="Lysozyme-like"/>
    <property type="match status" value="1"/>
</dbReference>
<reference evidence="3 4" key="1">
    <citation type="submission" date="2018-06" db="EMBL/GenBank/DDBJ databases">
        <authorList>
            <consortium name="Pathogen Informatics"/>
            <person name="Doyle S."/>
        </authorList>
    </citation>
    <scope>NUCLEOTIDE SEQUENCE [LARGE SCALE GENOMIC DNA]</scope>
    <source>
        <strain evidence="3 4">NCTC10738</strain>
    </source>
</reference>
<feature type="domain" description="Transglycosylase SLT" evidence="2">
    <location>
        <begin position="26"/>
        <end position="317"/>
    </location>
</feature>
<dbReference type="Proteomes" id="UP000254069">
    <property type="component" value="Unassembled WGS sequence"/>
</dbReference>
<evidence type="ECO:0000259" key="2">
    <source>
        <dbReference type="Pfam" id="PF13406"/>
    </source>
</evidence>
<dbReference type="Pfam" id="PF13406">
    <property type="entry name" value="SLT_2"/>
    <property type="match status" value="1"/>
</dbReference>
<sequence length="325" mass="36345">MDRLSLVFISLLGASLTNVCAATEGSFERYLDKLKQDAATQGIDQLILDKAFSQIKLFKKASNDDKTAPEPPKDLEHYIPKAISEEMVVKGRVLAEEYRPLLVKLGKQYRVQPRFILALWGLESDFGNQQGGYPVLSVTASLAYEGQEVYRDEFFAALKILASQSLDFNELKGSSTGAMGPLGLMPSAYLQYGSDGDGDDKIDIWNSFADGLASVANYLQQTGWDDTQTWGRQVKAPESIENSQLGVDYQASFSHWQQLGVRRYDGGDLPGRTDMQVSLIMPDGVTGRHYLVYQNYRALRSWQNSDYFALAAAYLSERIKYPPRK</sequence>
<dbReference type="GO" id="GO:0008933">
    <property type="term" value="F:peptidoglycan lytic transglycosylase activity"/>
    <property type="evidence" value="ECO:0007669"/>
    <property type="project" value="TreeGrafter"/>
</dbReference>
<dbReference type="InterPro" id="IPR031304">
    <property type="entry name" value="SLT_2"/>
</dbReference>
<dbReference type="InterPro" id="IPR011970">
    <property type="entry name" value="MltB_2"/>
</dbReference>
<dbReference type="RefSeq" id="WP_115390292.1">
    <property type="nucleotide sequence ID" value="NZ_JADZHC010000053.1"/>
</dbReference>
<evidence type="ECO:0000256" key="1">
    <source>
        <dbReference type="SAM" id="SignalP"/>
    </source>
</evidence>
<organism evidence="3 4">
    <name type="scientific">Shewanella algae</name>
    <dbReference type="NCBI Taxonomy" id="38313"/>
    <lineage>
        <taxon>Bacteria</taxon>
        <taxon>Pseudomonadati</taxon>
        <taxon>Pseudomonadota</taxon>
        <taxon>Gammaproteobacteria</taxon>
        <taxon>Alteromonadales</taxon>
        <taxon>Shewanellaceae</taxon>
        <taxon>Shewanella</taxon>
    </lineage>
</organism>
<feature type="signal peptide" evidence="1">
    <location>
        <begin position="1"/>
        <end position="21"/>
    </location>
</feature>
<evidence type="ECO:0000313" key="3">
    <source>
        <dbReference type="EMBL" id="SUJ04740.1"/>
    </source>
</evidence>
<gene>
    <name evidence="3" type="primary">mltB_2</name>
    <name evidence="3" type="ORF">NCTC10738_03689</name>
</gene>
<dbReference type="Gene3D" id="1.10.530.10">
    <property type="match status" value="1"/>
</dbReference>
<keyword evidence="4" id="KW-1185">Reference proteome</keyword>
<dbReference type="EC" id="4.2.2.-" evidence="3"/>
<keyword evidence="3" id="KW-0456">Lyase</keyword>
<protein>
    <submittedName>
        <fullName evidence="3">Membrane-bound lytic murein transglycosylase B</fullName>
        <ecNumber evidence="3">4.2.2.-</ecNumber>
    </submittedName>
</protein>
<dbReference type="InterPro" id="IPR043426">
    <property type="entry name" value="MltB-like"/>
</dbReference>
<dbReference type="PANTHER" id="PTHR30163">
    <property type="entry name" value="MEMBRANE-BOUND LYTIC MUREIN TRANSGLYCOSYLASE B"/>
    <property type="match status" value="1"/>
</dbReference>
<dbReference type="InterPro" id="IPR023346">
    <property type="entry name" value="Lysozyme-like_dom_sf"/>
</dbReference>
<dbReference type="NCBIfam" id="TIGR02283">
    <property type="entry name" value="MltB_2"/>
    <property type="match status" value="1"/>
</dbReference>
<evidence type="ECO:0000313" key="4">
    <source>
        <dbReference type="Proteomes" id="UP000254069"/>
    </source>
</evidence>
<dbReference type="PANTHER" id="PTHR30163:SF8">
    <property type="entry name" value="LYTIC MUREIN TRANSGLYCOSYLASE"/>
    <property type="match status" value="1"/>
</dbReference>
<feature type="chain" id="PRO_5016573964" evidence="1">
    <location>
        <begin position="22"/>
        <end position="325"/>
    </location>
</feature>
<dbReference type="AlphaFoldDB" id="A0A380BPH9"/>
<dbReference type="GO" id="GO:0009253">
    <property type="term" value="P:peptidoglycan catabolic process"/>
    <property type="evidence" value="ECO:0007669"/>
    <property type="project" value="TreeGrafter"/>
</dbReference>
<proteinExistence type="predicted"/>
<name>A0A380BPH9_9GAMM</name>
<accession>A0A380BPH9</accession>
<dbReference type="Gene3D" id="1.10.8.350">
    <property type="entry name" value="Bacterial muramidase"/>
    <property type="match status" value="1"/>
</dbReference>
<dbReference type="EMBL" id="UGYO01000002">
    <property type="protein sequence ID" value="SUJ04740.1"/>
    <property type="molecule type" value="Genomic_DNA"/>
</dbReference>
<keyword evidence="1" id="KW-0732">Signal</keyword>